<proteinExistence type="inferred from homology"/>
<dbReference type="PROSITE" id="PS01077">
    <property type="entry name" value="RIBOSOMAL_L37E"/>
    <property type="match status" value="1"/>
</dbReference>
<evidence type="ECO:0000256" key="8">
    <source>
        <dbReference type="ARBA" id="ARBA00022980"/>
    </source>
</evidence>
<feature type="binding site" evidence="11">
    <location>
        <position position="37"/>
    </location>
    <ligand>
        <name>Zn(2+)</name>
        <dbReference type="ChEBI" id="CHEBI:29105"/>
    </ligand>
</feature>
<dbReference type="GO" id="GO:0003735">
    <property type="term" value="F:structural constituent of ribosome"/>
    <property type="evidence" value="ECO:0007669"/>
    <property type="project" value="InterPro"/>
</dbReference>
<dbReference type="InterPro" id="IPR018267">
    <property type="entry name" value="Ribosomal_eL37_CS"/>
</dbReference>
<protein>
    <recommendedName>
        <fullName evidence="10 11">Large ribosomal subunit protein eL37</fullName>
    </recommendedName>
</protein>
<evidence type="ECO:0000256" key="11">
    <source>
        <dbReference type="HAMAP-Rule" id="MF_00547"/>
    </source>
</evidence>
<feature type="zinc finger region" description="C4-type" evidence="11">
    <location>
        <begin position="19"/>
        <end position="37"/>
    </location>
</feature>
<keyword evidence="6 11" id="KW-0862">Zinc</keyword>
<dbReference type="Gene3D" id="2.20.25.30">
    <property type="match status" value="1"/>
</dbReference>
<dbReference type="GO" id="GO:0008270">
    <property type="term" value="F:zinc ion binding"/>
    <property type="evidence" value="ECO:0007669"/>
    <property type="project" value="UniProtKB-UniRule"/>
</dbReference>
<comment type="caution">
    <text evidence="13">The sequence shown here is derived from an EMBL/GenBank/DDBJ whole genome shotgun (WGS) entry which is preliminary data.</text>
</comment>
<evidence type="ECO:0000256" key="7">
    <source>
        <dbReference type="ARBA" id="ARBA00022884"/>
    </source>
</evidence>
<evidence type="ECO:0000256" key="5">
    <source>
        <dbReference type="ARBA" id="ARBA00022771"/>
    </source>
</evidence>
<evidence type="ECO:0000256" key="1">
    <source>
        <dbReference type="ARBA" id="ARBA00003058"/>
    </source>
</evidence>
<evidence type="ECO:0000256" key="9">
    <source>
        <dbReference type="ARBA" id="ARBA00023274"/>
    </source>
</evidence>
<keyword evidence="8 11" id="KW-0689">Ribosomal protein</keyword>
<dbReference type="GO" id="GO:0006412">
    <property type="term" value="P:translation"/>
    <property type="evidence" value="ECO:0007669"/>
    <property type="project" value="UniProtKB-UniRule"/>
</dbReference>
<evidence type="ECO:0000313" key="14">
    <source>
        <dbReference type="Proteomes" id="UP000320766"/>
    </source>
</evidence>
<comment type="cofactor">
    <cofactor evidence="11">
        <name>Zn(2+)</name>
        <dbReference type="ChEBI" id="CHEBI:29105"/>
    </cofactor>
    <text evidence="11">Binds 1 zinc ion per subunit.</text>
</comment>
<evidence type="ECO:0000256" key="3">
    <source>
        <dbReference type="ARBA" id="ARBA00022723"/>
    </source>
</evidence>
<dbReference type="Pfam" id="PF01907">
    <property type="entry name" value="Ribosomal_L37e"/>
    <property type="match status" value="1"/>
</dbReference>
<evidence type="ECO:0000256" key="6">
    <source>
        <dbReference type="ARBA" id="ARBA00022833"/>
    </source>
</evidence>
<dbReference type="AlphaFoldDB" id="A0A520KWJ2"/>
<feature type="binding site" evidence="11">
    <location>
        <position position="34"/>
    </location>
    <ligand>
        <name>Zn(2+)</name>
        <dbReference type="ChEBI" id="CHEBI:29105"/>
    </ligand>
</feature>
<comment type="function">
    <text evidence="1 11">Binds to the 23S rRNA.</text>
</comment>
<feature type="binding site" evidence="11">
    <location>
        <position position="19"/>
    </location>
    <ligand>
        <name>Zn(2+)</name>
        <dbReference type="ChEBI" id="CHEBI:29105"/>
    </ligand>
</feature>
<dbReference type="HAMAP" id="MF_00547">
    <property type="entry name" value="Ribosomal_eL37"/>
    <property type="match status" value="1"/>
</dbReference>
<dbReference type="InterPro" id="IPR001569">
    <property type="entry name" value="Ribosomal_eL37"/>
</dbReference>
<gene>
    <name evidence="11" type="primary">rpl37e</name>
    <name evidence="13" type="ORF">EF807_05055</name>
</gene>
<name>A0A520KWJ2_9EURY</name>
<keyword evidence="9 11" id="KW-0687">Ribonucleoprotein</keyword>
<comment type="function">
    <text evidence="12">Component of the large ribosomal subunit. The ribosome is a large ribonucleoprotein complex responsible for the synthesis of proteins in the cell.</text>
</comment>
<reference evidence="13 14" key="1">
    <citation type="journal article" date="2019" name="Nat. Microbiol.">
        <title>Wide diversity of methane and short-chain alkane metabolisms in uncultured archaea.</title>
        <authorList>
            <person name="Borrel G."/>
            <person name="Adam P.S."/>
            <person name="McKay L.J."/>
            <person name="Chen L.X."/>
            <person name="Sierra-Garcia I.N."/>
            <person name="Sieber C.M."/>
            <person name="Letourneur Q."/>
            <person name="Ghozlane A."/>
            <person name="Andersen G.L."/>
            <person name="Li W.J."/>
            <person name="Hallam S.J."/>
            <person name="Muyzer G."/>
            <person name="de Oliveira V.M."/>
            <person name="Inskeep W.P."/>
            <person name="Banfield J.F."/>
            <person name="Gribaldo S."/>
        </authorList>
    </citation>
    <scope>NUCLEOTIDE SEQUENCE [LARGE SCALE GENOMIC DNA]</scope>
    <source>
        <strain evidence="13">NM1b</strain>
    </source>
</reference>
<dbReference type="GO" id="GO:1990904">
    <property type="term" value="C:ribonucleoprotein complex"/>
    <property type="evidence" value="ECO:0007669"/>
    <property type="project" value="UniProtKB-KW"/>
</dbReference>
<keyword evidence="7 11" id="KW-0694">RNA-binding</keyword>
<organism evidence="13 14">
    <name type="scientific">Candidatus Methanolliviera hydrocarbonicum</name>
    <dbReference type="NCBI Taxonomy" id="2491085"/>
    <lineage>
        <taxon>Archaea</taxon>
        <taxon>Methanobacteriati</taxon>
        <taxon>Methanobacteriota</taxon>
        <taxon>Candidatus Methanoliparia</taxon>
        <taxon>Candidatus Methanoliparales</taxon>
        <taxon>Candidatus Methanollivieraceae</taxon>
        <taxon>Candidatus Methanolliviera</taxon>
    </lineage>
</organism>
<dbReference type="InterPro" id="IPR011331">
    <property type="entry name" value="Ribosomal_eL37/eL43"/>
</dbReference>
<feature type="binding site" evidence="11">
    <location>
        <position position="22"/>
    </location>
    <ligand>
        <name>Zn(2+)</name>
        <dbReference type="ChEBI" id="CHEBI:29105"/>
    </ligand>
</feature>
<sequence>MSRGTPSMGKRNKTVHIRCRRCGEVAFHRRKKVCASCGFGRGGKRGKYSWRTKG</sequence>
<dbReference type="FunFam" id="2.20.25.30:FF:000003">
    <property type="entry name" value="50S ribosomal protein L37e"/>
    <property type="match status" value="1"/>
</dbReference>
<dbReference type="EMBL" id="RXIL01000090">
    <property type="protein sequence ID" value="RZN68996.1"/>
    <property type="molecule type" value="Genomic_DNA"/>
</dbReference>
<keyword evidence="4 11" id="KW-0699">rRNA-binding</keyword>
<evidence type="ECO:0000256" key="10">
    <source>
        <dbReference type="ARBA" id="ARBA00035225"/>
    </source>
</evidence>
<dbReference type="GO" id="GO:0005840">
    <property type="term" value="C:ribosome"/>
    <property type="evidence" value="ECO:0007669"/>
    <property type="project" value="UniProtKB-KW"/>
</dbReference>
<dbReference type="SUPFAM" id="SSF57829">
    <property type="entry name" value="Zn-binding ribosomal proteins"/>
    <property type="match status" value="1"/>
</dbReference>
<evidence type="ECO:0000256" key="4">
    <source>
        <dbReference type="ARBA" id="ARBA00022730"/>
    </source>
</evidence>
<dbReference type="Proteomes" id="UP000320766">
    <property type="component" value="Unassembled WGS sequence"/>
</dbReference>
<dbReference type="GO" id="GO:0019843">
    <property type="term" value="F:rRNA binding"/>
    <property type="evidence" value="ECO:0007669"/>
    <property type="project" value="UniProtKB-KW"/>
</dbReference>
<dbReference type="NCBIfam" id="NF003214">
    <property type="entry name" value="PRK04179.1"/>
    <property type="match status" value="1"/>
</dbReference>
<accession>A0A520KWJ2</accession>
<evidence type="ECO:0000313" key="13">
    <source>
        <dbReference type="EMBL" id="RZN68996.1"/>
    </source>
</evidence>
<evidence type="ECO:0000256" key="12">
    <source>
        <dbReference type="RuleBase" id="RU000576"/>
    </source>
</evidence>
<keyword evidence="5 11" id="KW-0863">Zinc-finger</keyword>
<dbReference type="InterPro" id="IPR011332">
    <property type="entry name" value="Ribosomal_zn-bd"/>
</dbReference>
<comment type="similarity">
    <text evidence="2 11 12">Belongs to the eukaryotic ribosomal protein eL37 family.</text>
</comment>
<keyword evidence="3 11" id="KW-0479">Metal-binding</keyword>
<evidence type="ECO:0000256" key="2">
    <source>
        <dbReference type="ARBA" id="ARBA00009805"/>
    </source>
</evidence>